<protein>
    <submittedName>
        <fullName evidence="2">Uncharacterized protein</fullName>
    </submittedName>
</protein>
<dbReference type="Proteomes" id="UP000314294">
    <property type="component" value="Unassembled WGS sequence"/>
</dbReference>
<dbReference type="EMBL" id="SRLO01000096">
    <property type="protein sequence ID" value="TNN76119.1"/>
    <property type="molecule type" value="Genomic_DNA"/>
</dbReference>
<organism evidence="2 3">
    <name type="scientific">Liparis tanakae</name>
    <name type="common">Tanaka's snailfish</name>
    <dbReference type="NCBI Taxonomy" id="230148"/>
    <lineage>
        <taxon>Eukaryota</taxon>
        <taxon>Metazoa</taxon>
        <taxon>Chordata</taxon>
        <taxon>Craniata</taxon>
        <taxon>Vertebrata</taxon>
        <taxon>Euteleostomi</taxon>
        <taxon>Actinopterygii</taxon>
        <taxon>Neopterygii</taxon>
        <taxon>Teleostei</taxon>
        <taxon>Neoteleostei</taxon>
        <taxon>Acanthomorphata</taxon>
        <taxon>Eupercaria</taxon>
        <taxon>Perciformes</taxon>
        <taxon>Cottioidei</taxon>
        <taxon>Cottales</taxon>
        <taxon>Liparidae</taxon>
        <taxon>Liparis</taxon>
    </lineage>
</organism>
<comment type="caution">
    <text evidence="2">The sequence shown here is derived from an EMBL/GenBank/DDBJ whole genome shotgun (WGS) entry which is preliminary data.</text>
</comment>
<evidence type="ECO:0000256" key="1">
    <source>
        <dbReference type="SAM" id="MobiDB-lite"/>
    </source>
</evidence>
<evidence type="ECO:0000313" key="3">
    <source>
        <dbReference type="Proteomes" id="UP000314294"/>
    </source>
</evidence>
<evidence type="ECO:0000313" key="2">
    <source>
        <dbReference type="EMBL" id="TNN76119.1"/>
    </source>
</evidence>
<keyword evidence="3" id="KW-1185">Reference proteome</keyword>
<name>A0A4Z2IDF8_9TELE</name>
<accession>A0A4Z2IDF8</accession>
<dbReference type="AlphaFoldDB" id="A0A4Z2IDF8"/>
<proteinExistence type="predicted"/>
<reference evidence="2 3" key="1">
    <citation type="submission" date="2019-03" db="EMBL/GenBank/DDBJ databases">
        <title>First draft genome of Liparis tanakae, snailfish: a comprehensive survey of snailfish specific genes.</title>
        <authorList>
            <person name="Kim W."/>
            <person name="Song I."/>
            <person name="Jeong J.-H."/>
            <person name="Kim D."/>
            <person name="Kim S."/>
            <person name="Ryu S."/>
            <person name="Song J.Y."/>
            <person name="Lee S.K."/>
        </authorList>
    </citation>
    <scope>NUCLEOTIDE SEQUENCE [LARGE SCALE GENOMIC DNA]</scope>
    <source>
        <tissue evidence="2">Muscle</tissue>
    </source>
</reference>
<gene>
    <name evidence="2" type="ORF">EYF80_013650</name>
</gene>
<feature type="region of interest" description="Disordered" evidence="1">
    <location>
        <begin position="1"/>
        <end position="31"/>
    </location>
</feature>
<feature type="compositionally biased region" description="Basic and acidic residues" evidence="1">
    <location>
        <begin position="13"/>
        <end position="31"/>
    </location>
</feature>
<sequence length="79" mass="8826">MEEGKRVLQSHSALEEDTKPSIEPLHNKEQGSDCLNNRLWYSGETQFPSVSLQSHGAATSRPYILCKPIRASTQPDLIC</sequence>